<sequence length="907" mass="98943">MALSTAKDFAALAHRSKLVTKDRLNELLRTWRQQAKADMPHGFAQFLVEQGVLTKYQAKRLASGRTEGFFLGGCRILDRLGEGGMGVVYLAQQERLDRQVALKVLPAQQVPDGGALKRFQREARAVARLKHPNIVQVFDVDQQRGTHFIVMELVNGRNLSELLRTQGPFGLGKSVSLIRQAAEGLQHAHENGVVHRDIKPANLVLEGAVLKILDLGLARVESEEKVTADHSVMGTLDYMSPEQCQDTSRVDHRSDLYSLGCTWFHLLTGKAPYADRPTTGKLLSHVTESIPSVCERNPRIPLAVDRIIARMTARQPDDRYADAAALVTDLKSLEADLLSQTVIDGNVSAVALPTAVADTRPSAAVATEDTAEFSEHSIPATQRSFNSASQIRAPEGSFLNLVYIIPVMAALVLGGVYLGIQLLKDRLPVGAEPSVAATEPQVQPEAVEVSPRSSAADNDTLPESLDSDTSDVVDNAADDLGVANSASSSHNEPQPMVEASGDSDTPTSETVDSDVLADSTKAREMLTVPEEESAIAPEQTSRDPRESVVRAFSKDWQSDLVDGDILTLIASDTYHLTAPIQQRHSITIQGTQANRALIVLDAASAAACWTVLNSGLTLRYVDLYVRLPENDDHVDIFRIDTSDLELTDTSITVLTESERNFDNVTITHLTGAREWDVDALGEAPAALKVRMLRCFLRGPGTLLRNSSTQSKLSMEQSLLTGTGPVLHAVHSVARTAKHQQMAVHINNCTLNTQQAVVLVDCRPFSLRPVPLSIDLRESLVTTMSAVSSPAPLIQWASPIDTRLIADAIGFAGEQNIYAGRSEPFVAQQASGQMATICQFNKDWQRQKLGQDLDSSNSSTQPRSLRDDWAEQMPRDFTPTAIVRGSVRQDKAGADIRDLPIPRRLRLR</sequence>
<protein>
    <submittedName>
        <fullName evidence="9">Serine/threonine-protein kinase PrkC</fullName>
        <ecNumber evidence="9">2.7.11.1</ecNumber>
    </submittedName>
</protein>
<keyword evidence="3 9" id="KW-0418">Kinase</keyword>
<feature type="compositionally biased region" description="Polar residues" evidence="6">
    <location>
        <begin position="852"/>
        <end position="862"/>
    </location>
</feature>
<evidence type="ECO:0000256" key="2">
    <source>
        <dbReference type="ARBA" id="ARBA00022741"/>
    </source>
</evidence>
<reference evidence="9 10" key="1">
    <citation type="journal article" date="2016" name="Front. Microbiol.">
        <title>Fuerstia marisgermanicae gen. nov., sp. nov., an Unusual Member of the Phylum Planctomycetes from the German Wadden Sea.</title>
        <authorList>
            <person name="Kohn T."/>
            <person name="Heuer A."/>
            <person name="Jogler M."/>
            <person name="Vollmers J."/>
            <person name="Boedeker C."/>
            <person name="Bunk B."/>
            <person name="Rast P."/>
            <person name="Borchert D."/>
            <person name="Glockner I."/>
            <person name="Freese H.M."/>
            <person name="Klenk H.P."/>
            <person name="Overmann J."/>
            <person name="Kaster A.K."/>
            <person name="Rohde M."/>
            <person name="Wiegand S."/>
            <person name="Jogler C."/>
        </authorList>
    </citation>
    <scope>NUCLEOTIDE SEQUENCE [LARGE SCALE GENOMIC DNA]</scope>
    <source>
        <strain evidence="9 10">NH11</strain>
    </source>
</reference>
<dbReference type="PROSITE" id="PS00107">
    <property type="entry name" value="PROTEIN_KINASE_ATP"/>
    <property type="match status" value="1"/>
</dbReference>
<keyword evidence="2 5" id="KW-0547">Nucleotide-binding</keyword>
<proteinExistence type="predicted"/>
<evidence type="ECO:0000256" key="1">
    <source>
        <dbReference type="ARBA" id="ARBA00022679"/>
    </source>
</evidence>
<evidence type="ECO:0000259" key="8">
    <source>
        <dbReference type="PROSITE" id="PS50011"/>
    </source>
</evidence>
<feature type="binding site" evidence="5">
    <location>
        <position position="103"/>
    </location>
    <ligand>
        <name>ATP</name>
        <dbReference type="ChEBI" id="CHEBI:30616"/>
    </ligand>
</feature>
<dbReference type="PANTHER" id="PTHR43289">
    <property type="entry name" value="MITOGEN-ACTIVATED PROTEIN KINASE KINASE KINASE 20-RELATED"/>
    <property type="match status" value="1"/>
</dbReference>
<evidence type="ECO:0000256" key="5">
    <source>
        <dbReference type="PROSITE-ProRule" id="PRU10141"/>
    </source>
</evidence>
<organism evidence="9 10">
    <name type="scientific">Fuerstiella marisgermanici</name>
    <dbReference type="NCBI Taxonomy" id="1891926"/>
    <lineage>
        <taxon>Bacteria</taxon>
        <taxon>Pseudomonadati</taxon>
        <taxon>Planctomycetota</taxon>
        <taxon>Planctomycetia</taxon>
        <taxon>Planctomycetales</taxon>
        <taxon>Planctomycetaceae</taxon>
        <taxon>Fuerstiella</taxon>
    </lineage>
</organism>
<evidence type="ECO:0000256" key="3">
    <source>
        <dbReference type="ARBA" id="ARBA00022777"/>
    </source>
</evidence>
<keyword evidence="7" id="KW-0472">Membrane</keyword>
<dbReference type="RefSeq" id="WP_077024206.1">
    <property type="nucleotide sequence ID" value="NZ_CP017641.1"/>
</dbReference>
<evidence type="ECO:0000256" key="4">
    <source>
        <dbReference type="ARBA" id="ARBA00022840"/>
    </source>
</evidence>
<dbReference type="Pfam" id="PF00069">
    <property type="entry name" value="Pkinase"/>
    <property type="match status" value="1"/>
</dbReference>
<feature type="domain" description="Protein kinase" evidence="8">
    <location>
        <begin position="74"/>
        <end position="333"/>
    </location>
</feature>
<evidence type="ECO:0000313" key="9">
    <source>
        <dbReference type="EMBL" id="APZ92604.1"/>
    </source>
</evidence>
<dbReference type="PROSITE" id="PS00108">
    <property type="entry name" value="PROTEIN_KINASE_ST"/>
    <property type="match status" value="1"/>
</dbReference>
<evidence type="ECO:0000313" key="10">
    <source>
        <dbReference type="Proteomes" id="UP000187735"/>
    </source>
</evidence>
<feature type="region of interest" description="Disordered" evidence="6">
    <location>
        <begin position="434"/>
        <end position="520"/>
    </location>
</feature>
<dbReference type="STRING" id="1891926.Fuma_02215"/>
<dbReference type="Gene3D" id="3.30.200.20">
    <property type="entry name" value="Phosphorylase Kinase, domain 1"/>
    <property type="match status" value="1"/>
</dbReference>
<gene>
    <name evidence="9" type="primary">prkC_12</name>
    <name evidence="9" type="ORF">Fuma_02215</name>
</gene>
<dbReference type="EC" id="2.7.11.1" evidence="9"/>
<dbReference type="GO" id="GO:0004674">
    <property type="term" value="F:protein serine/threonine kinase activity"/>
    <property type="evidence" value="ECO:0007669"/>
    <property type="project" value="UniProtKB-EC"/>
</dbReference>
<dbReference type="InterPro" id="IPR008271">
    <property type="entry name" value="Ser/Thr_kinase_AS"/>
</dbReference>
<feature type="transmembrane region" description="Helical" evidence="7">
    <location>
        <begin position="398"/>
        <end position="420"/>
    </location>
</feature>
<dbReference type="KEGG" id="fmr:Fuma_02215"/>
<dbReference type="OrthoDB" id="216567at2"/>
<dbReference type="PANTHER" id="PTHR43289:SF6">
    <property type="entry name" value="SERINE_THREONINE-PROTEIN KINASE NEKL-3"/>
    <property type="match status" value="1"/>
</dbReference>
<accession>A0A1P8WEW6</accession>
<dbReference type="EMBL" id="CP017641">
    <property type="protein sequence ID" value="APZ92604.1"/>
    <property type="molecule type" value="Genomic_DNA"/>
</dbReference>
<dbReference type="SMART" id="SM00220">
    <property type="entry name" value="S_TKc"/>
    <property type="match status" value="1"/>
</dbReference>
<dbReference type="InterPro" id="IPR011009">
    <property type="entry name" value="Kinase-like_dom_sf"/>
</dbReference>
<dbReference type="PROSITE" id="PS50011">
    <property type="entry name" value="PROTEIN_KINASE_DOM"/>
    <property type="match status" value="1"/>
</dbReference>
<dbReference type="Gene3D" id="1.10.510.10">
    <property type="entry name" value="Transferase(Phosphotransferase) domain 1"/>
    <property type="match status" value="1"/>
</dbReference>
<keyword evidence="7" id="KW-0812">Transmembrane</keyword>
<evidence type="ECO:0000256" key="6">
    <source>
        <dbReference type="SAM" id="MobiDB-lite"/>
    </source>
</evidence>
<name>A0A1P8WEW6_9PLAN</name>
<keyword evidence="1 9" id="KW-0808">Transferase</keyword>
<keyword evidence="7" id="KW-1133">Transmembrane helix</keyword>
<dbReference type="CDD" id="cd14014">
    <property type="entry name" value="STKc_PknB_like"/>
    <property type="match status" value="1"/>
</dbReference>
<dbReference type="AlphaFoldDB" id="A0A1P8WEW6"/>
<keyword evidence="4 5" id="KW-0067">ATP-binding</keyword>
<keyword evidence="10" id="KW-1185">Reference proteome</keyword>
<dbReference type="SUPFAM" id="SSF56112">
    <property type="entry name" value="Protein kinase-like (PK-like)"/>
    <property type="match status" value="1"/>
</dbReference>
<dbReference type="InterPro" id="IPR017441">
    <property type="entry name" value="Protein_kinase_ATP_BS"/>
</dbReference>
<dbReference type="InterPro" id="IPR000719">
    <property type="entry name" value="Prot_kinase_dom"/>
</dbReference>
<dbReference type="Proteomes" id="UP000187735">
    <property type="component" value="Chromosome"/>
</dbReference>
<evidence type="ECO:0000256" key="7">
    <source>
        <dbReference type="SAM" id="Phobius"/>
    </source>
</evidence>
<feature type="region of interest" description="Disordered" evidence="6">
    <location>
        <begin position="850"/>
        <end position="871"/>
    </location>
</feature>
<dbReference type="GO" id="GO:0005524">
    <property type="term" value="F:ATP binding"/>
    <property type="evidence" value="ECO:0007669"/>
    <property type="project" value="UniProtKB-UniRule"/>
</dbReference>